<evidence type="ECO:0000256" key="23">
    <source>
        <dbReference type="SAM" id="Phobius"/>
    </source>
</evidence>
<keyword evidence="9 21" id="KW-0863">Zinc-finger</keyword>
<evidence type="ECO:0000256" key="20">
    <source>
        <dbReference type="ARBA" id="ARBA00035359"/>
    </source>
</evidence>
<dbReference type="InterPro" id="IPR025754">
    <property type="entry name" value="TRC8_N_dom"/>
</dbReference>
<evidence type="ECO:0000256" key="2">
    <source>
        <dbReference type="ARBA" id="ARBA00004141"/>
    </source>
</evidence>
<accession>A0A8R1Y0B4</accession>
<evidence type="ECO:0000256" key="13">
    <source>
        <dbReference type="ARBA" id="ARBA00022946"/>
    </source>
</evidence>
<dbReference type="Pfam" id="PF02099">
    <property type="entry name" value="Josephin"/>
    <property type="match status" value="1"/>
</dbReference>
<feature type="domain" description="Josephin" evidence="25">
    <location>
        <begin position="13"/>
        <end position="187"/>
    </location>
</feature>
<feature type="transmembrane region" description="Helical" evidence="23">
    <location>
        <begin position="491"/>
        <end position="515"/>
    </location>
</feature>
<dbReference type="GO" id="GO:0005739">
    <property type="term" value="C:mitochondrion"/>
    <property type="evidence" value="ECO:0007669"/>
    <property type="project" value="UniProtKB-SubCell"/>
</dbReference>
<feature type="active site" evidence="22">
    <location>
        <position position="139"/>
    </location>
</feature>
<feature type="transmembrane region" description="Helical" evidence="23">
    <location>
        <begin position="256"/>
        <end position="276"/>
    </location>
</feature>
<dbReference type="InterPro" id="IPR001857">
    <property type="entry name" value="Ribosomal_bL19"/>
</dbReference>
<evidence type="ECO:0000256" key="8">
    <source>
        <dbReference type="ARBA" id="ARBA00022723"/>
    </source>
</evidence>
<dbReference type="GO" id="GO:0008270">
    <property type="term" value="F:zinc ion binding"/>
    <property type="evidence" value="ECO:0007669"/>
    <property type="project" value="UniProtKB-KW"/>
</dbReference>
<dbReference type="GO" id="GO:1990904">
    <property type="term" value="C:ribonucleoprotein complex"/>
    <property type="evidence" value="ECO:0007669"/>
    <property type="project" value="UniProtKB-KW"/>
</dbReference>
<dbReference type="AlphaFoldDB" id="A0A8R1Y0B4"/>
<evidence type="ECO:0000256" key="9">
    <source>
        <dbReference type="ARBA" id="ARBA00022771"/>
    </source>
</evidence>
<dbReference type="PROSITE" id="PS50089">
    <property type="entry name" value="ZF_RING_2"/>
    <property type="match status" value="1"/>
</dbReference>
<dbReference type="GO" id="GO:0006412">
    <property type="term" value="P:translation"/>
    <property type="evidence" value="ECO:0007669"/>
    <property type="project" value="InterPro"/>
</dbReference>
<dbReference type="InterPro" id="IPR008991">
    <property type="entry name" value="Translation_prot_SH3-like_sf"/>
</dbReference>
<comment type="catalytic activity">
    <reaction evidence="1">
        <text>Thiol-dependent hydrolysis of ester, thioester, amide, peptide and isopeptide bonds formed by the C-terminal Gly of ubiquitin (a 76-residue protein attached to proteins as an intracellular targeting signal).</text>
        <dbReference type="EC" id="3.4.19.12"/>
    </reaction>
</comment>
<dbReference type="SUPFAM" id="SSF50104">
    <property type="entry name" value="Translation proteins SH3-like domain"/>
    <property type="match status" value="1"/>
</dbReference>
<evidence type="ECO:0000256" key="3">
    <source>
        <dbReference type="ARBA" id="ARBA00004173"/>
    </source>
</evidence>
<evidence type="ECO:0000256" key="21">
    <source>
        <dbReference type="PROSITE-ProRule" id="PRU00175"/>
    </source>
</evidence>
<evidence type="ECO:0000256" key="4">
    <source>
        <dbReference type="ARBA" id="ARBA00005781"/>
    </source>
</evidence>
<evidence type="ECO:0000256" key="12">
    <source>
        <dbReference type="ARBA" id="ARBA00022833"/>
    </source>
</evidence>
<evidence type="ECO:0000259" key="24">
    <source>
        <dbReference type="PROSITE" id="PS50089"/>
    </source>
</evidence>
<dbReference type="GO" id="GO:0016020">
    <property type="term" value="C:membrane"/>
    <property type="evidence" value="ECO:0007669"/>
    <property type="project" value="UniProtKB-SubCell"/>
</dbReference>
<dbReference type="Pfam" id="PF13705">
    <property type="entry name" value="TRC8_N"/>
    <property type="match status" value="1"/>
</dbReference>
<dbReference type="SUPFAM" id="SSF57850">
    <property type="entry name" value="RING/U-box"/>
    <property type="match status" value="1"/>
</dbReference>
<keyword evidence="6" id="KW-0645">Protease</keyword>
<keyword evidence="18" id="KW-0687">Ribonucleoprotein</keyword>
<feature type="transmembrane region" description="Helical" evidence="23">
    <location>
        <begin position="389"/>
        <end position="407"/>
    </location>
</feature>
<dbReference type="SMART" id="SM01246">
    <property type="entry name" value="Josephin"/>
    <property type="match status" value="1"/>
</dbReference>
<dbReference type="GO" id="GO:0003735">
    <property type="term" value="F:structural constituent of ribosome"/>
    <property type="evidence" value="ECO:0007669"/>
    <property type="project" value="InterPro"/>
</dbReference>
<organism evidence="26 27">
    <name type="scientific">Onchocerca volvulus</name>
    <dbReference type="NCBI Taxonomy" id="6282"/>
    <lineage>
        <taxon>Eukaryota</taxon>
        <taxon>Metazoa</taxon>
        <taxon>Ecdysozoa</taxon>
        <taxon>Nematoda</taxon>
        <taxon>Chromadorea</taxon>
        <taxon>Rhabditida</taxon>
        <taxon>Spirurina</taxon>
        <taxon>Spiruromorpha</taxon>
        <taxon>Filarioidea</taxon>
        <taxon>Onchocercidae</taxon>
        <taxon>Onchocerca</taxon>
    </lineage>
</organism>
<feature type="active site" evidence="22">
    <location>
        <position position="26"/>
    </location>
</feature>
<dbReference type="EMBL" id="CMVM020000023">
    <property type="status" value="NOT_ANNOTATED_CDS"/>
    <property type="molecule type" value="Genomic_DNA"/>
</dbReference>
<dbReference type="GO" id="GO:0004843">
    <property type="term" value="F:cysteine-type deubiquitinase activity"/>
    <property type="evidence" value="ECO:0007669"/>
    <property type="project" value="UniProtKB-EC"/>
</dbReference>
<dbReference type="InterPro" id="IPR040053">
    <property type="entry name" value="JOSD1/2"/>
</dbReference>
<dbReference type="EC" id="3.4.19.12" evidence="5"/>
<keyword evidence="16" id="KW-0496">Mitochondrion</keyword>
<feature type="transmembrane region" description="Helical" evidence="23">
    <location>
        <begin position="329"/>
        <end position="347"/>
    </location>
</feature>
<feature type="domain" description="RING-type" evidence="24">
    <location>
        <begin position="719"/>
        <end position="757"/>
    </location>
</feature>
<keyword evidence="17 23" id="KW-0472">Membrane</keyword>
<evidence type="ECO:0000256" key="11">
    <source>
        <dbReference type="ARBA" id="ARBA00022801"/>
    </source>
</evidence>
<dbReference type="SMART" id="SM00744">
    <property type="entry name" value="RINGv"/>
    <property type="match status" value="1"/>
</dbReference>
<dbReference type="GO" id="GO:0016579">
    <property type="term" value="P:protein deubiquitination"/>
    <property type="evidence" value="ECO:0007669"/>
    <property type="project" value="InterPro"/>
</dbReference>
<dbReference type="Gene3D" id="3.30.40.10">
    <property type="entry name" value="Zinc/RING finger domain, C3HC4 (zinc finger)"/>
    <property type="match status" value="1"/>
</dbReference>
<name>A0A8R1Y0B4_ONCVO</name>
<evidence type="ECO:0000259" key="25">
    <source>
        <dbReference type="PROSITE" id="PS50957"/>
    </source>
</evidence>
<keyword evidence="12" id="KW-0862">Zinc</keyword>
<dbReference type="EnsemblMetazoa" id="OVOC811.1">
    <property type="protein sequence ID" value="OVOC811.1"/>
    <property type="gene ID" value="WBGene00237620"/>
</dbReference>
<keyword evidence="8" id="KW-0479">Metal-binding</keyword>
<keyword evidence="7 23" id="KW-0812">Transmembrane</keyword>
<comment type="subcellular location">
    <subcellularLocation>
        <location evidence="2">Membrane</location>
        <topology evidence="2">Multi-pass membrane protein</topology>
    </subcellularLocation>
    <subcellularLocation>
        <location evidence="3">Mitochondrion</location>
    </subcellularLocation>
</comment>
<feature type="transmembrane region" description="Helical" evidence="23">
    <location>
        <begin position="232"/>
        <end position="250"/>
    </location>
</feature>
<evidence type="ECO:0000256" key="15">
    <source>
        <dbReference type="ARBA" id="ARBA00022989"/>
    </source>
</evidence>
<reference evidence="27" key="1">
    <citation type="submission" date="2013-10" db="EMBL/GenBank/DDBJ databases">
        <title>Genome sequencing of Onchocerca volvulus.</title>
        <authorList>
            <person name="Cotton J."/>
            <person name="Tsai J."/>
            <person name="Stanley E."/>
            <person name="Tracey A."/>
            <person name="Holroyd N."/>
            <person name="Lustigman S."/>
            <person name="Berriman M."/>
        </authorList>
    </citation>
    <scope>NUCLEOTIDE SEQUENCE</scope>
</reference>
<dbReference type="InterPro" id="IPR011016">
    <property type="entry name" value="Znf_RING-CH"/>
</dbReference>
<feature type="transmembrane region" description="Helical" evidence="23">
    <location>
        <begin position="359"/>
        <end position="383"/>
    </location>
</feature>
<feature type="active site" evidence="22">
    <location>
        <position position="123"/>
    </location>
</feature>
<keyword evidence="27" id="KW-1185">Reference proteome</keyword>
<dbReference type="InterPro" id="IPR013083">
    <property type="entry name" value="Znf_RING/FYVE/PHD"/>
</dbReference>
<evidence type="ECO:0000256" key="6">
    <source>
        <dbReference type="ARBA" id="ARBA00022670"/>
    </source>
</evidence>
<sequence length="1137" mass="130206">MNVGVSSGSMVPTGQLYHEKQQMQLCLMHTLNTLLQRNEFKKVDLDCIAENLHNSRWFNRHRSMLGLGNYDINVLIAALETRNLMVNWFDSRRSTACLDFSKIFGFIFNITSRGFVPFWTGHHWFTVRQIGVAGFFNFDSKLDEPMPINDFVAFSDSLLAKGAHVRVRIIFLRCMEVVLRLPGPLLFELWWRNRIIHFTPDIFKQSFSSYLEMDQIIEFIQTRNFDRTGAQILSYTVVLISVMFFLLPLYKLVQVYFHIFSLLLFSVSHYLSVRYVQLEQNGDPDLKLDDFTKLERHGFHILAQISALSSTNLVLCVVQSCLLNLESDIARVTLAVFLIPIIARMCAMPIDRLIIAHNVACSLAILIICIYILNKAPILLLSIRHSVRYFKTIVILRGIGGGVAILWHRLRFAEILISAWLTMFSARVYIHLAGKGRSFDEIGAIFLASVAESTNTPLSLLALALTVSYFCKQILTVAECIVGGQRGHRHVLANGGYTGALTVALLCTQIGLLGMQTEQKAFLLGLVFFIVVSALLQSLCEILEPQLFSMASNRLTSRGQHTRSVFLVVIVIVASLCTSAAITRFLPIDLWCLIIASNCLLTAVHTLSAAIIYGIYVLETESIDVLGRDDDVVIICKTITCGIEVLLALNVVCYGILTSLNGHWTLTSMAVLVFYLYFSVWRRLQAGIVCVQSWRAAYTSLSRLPRVSKATLQQKHDTCAICLSDMVEDARITPCKHFFHSTCLRKWLCIKQVCPLCYSDLCNCEIPKALEELFSEANGRTHTSANIENGSTDSSGAENSSGDDEYFPWDVLNGSDIYYTLHHSVALNPKNKETIWNVDRLRIVVSKGFIMQCYIKILLPKARTVGQRMYRRLIGEERKLSLEKHIPKFREVYPDFQPTSIYGRRNWLREELERKDMLERRLRIDIPEFYVGSIVAVTYSDKKLVGLKNRFLGICISRKLEGLKSQFTLRNVIEGIGVEVMYEMYTPTINKIEVIKLEKRLDDDLSYLVDAYPEYSTFNMHMEPTSYVVGKPVPINPLKVKLRPPPWTRRWELYDYKGIEDVWSEQTSWYKKKFRRTKLNDLRKYDLIADYRQITTDIDEELVIEKEMLDFETKRQQTGATKRKILRSAEQPYIRDL</sequence>
<dbReference type="PANTHER" id="PTHR13291:SF0">
    <property type="entry name" value="JOSEPHIN-LIKE PROTEIN"/>
    <property type="match status" value="1"/>
</dbReference>
<dbReference type="GO" id="GO:0005840">
    <property type="term" value="C:ribosome"/>
    <property type="evidence" value="ECO:0007669"/>
    <property type="project" value="UniProtKB-KW"/>
</dbReference>
<evidence type="ECO:0000256" key="22">
    <source>
        <dbReference type="PROSITE-ProRule" id="PRU00331"/>
    </source>
</evidence>
<feature type="transmembrane region" description="Helical" evidence="23">
    <location>
        <begin position="588"/>
        <end position="618"/>
    </location>
</feature>
<evidence type="ECO:0000313" key="27">
    <source>
        <dbReference type="Proteomes" id="UP000024404"/>
    </source>
</evidence>
<evidence type="ECO:0000256" key="14">
    <source>
        <dbReference type="ARBA" id="ARBA00022980"/>
    </source>
</evidence>
<dbReference type="FunFam" id="2.30.30.790:FF:000002">
    <property type="entry name" value="39S ribosomal protein L19, mitochondrial"/>
    <property type="match status" value="1"/>
</dbReference>
<evidence type="ECO:0000256" key="19">
    <source>
        <dbReference type="ARBA" id="ARBA00035288"/>
    </source>
</evidence>
<dbReference type="Pfam" id="PF13639">
    <property type="entry name" value="zf-RING_2"/>
    <property type="match status" value="1"/>
</dbReference>
<dbReference type="PRINTS" id="PR00061">
    <property type="entry name" value="RIBOSOMALL19"/>
</dbReference>
<dbReference type="SMART" id="SM00184">
    <property type="entry name" value="RING"/>
    <property type="match status" value="1"/>
</dbReference>
<dbReference type="Gene3D" id="2.30.30.790">
    <property type="match status" value="1"/>
</dbReference>
<evidence type="ECO:0000256" key="7">
    <source>
        <dbReference type="ARBA" id="ARBA00022692"/>
    </source>
</evidence>
<feature type="transmembrane region" description="Helical" evidence="23">
    <location>
        <begin position="639"/>
        <end position="657"/>
    </location>
</feature>
<dbReference type="GO" id="GO:0006508">
    <property type="term" value="P:proteolysis"/>
    <property type="evidence" value="ECO:0007669"/>
    <property type="project" value="UniProtKB-KW"/>
</dbReference>
<evidence type="ECO:0000256" key="16">
    <source>
        <dbReference type="ARBA" id="ARBA00023128"/>
    </source>
</evidence>
<protein>
    <recommendedName>
        <fullName evidence="19">Large ribosomal subunit protein bL19m</fullName>
        <ecNumber evidence="5">3.4.19.12</ecNumber>
    </recommendedName>
    <alternativeName>
        <fullName evidence="20">39S ribosomal protein L19, mitochondrial</fullName>
    </alternativeName>
</protein>
<proteinExistence type="inferred from homology"/>
<keyword evidence="15 23" id="KW-1133">Transmembrane helix</keyword>
<dbReference type="Proteomes" id="UP000024404">
    <property type="component" value="Unassembled WGS sequence"/>
</dbReference>
<dbReference type="PROSITE" id="PS50957">
    <property type="entry name" value="JOSEPHIN"/>
    <property type="match status" value="1"/>
</dbReference>
<evidence type="ECO:0000256" key="17">
    <source>
        <dbReference type="ARBA" id="ARBA00023136"/>
    </source>
</evidence>
<keyword evidence="11 22" id="KW-0378">Hydrolase</keyword>
<dbReference type="Pfam" id="PF01245">
    <property type="entry name" value="Ribosomal_L19"/>
    <property type="match status" value="1"/>
</dbReference>
<keyword evidence="10" id="KW-0833">Ubl conjugation pathway</keyword>
<dbReference type="InterPro" id="IPR006155">
    <property type="entry name" value="Josephin"/>
</dbReference>
<evidence type="ECO:0000256" key="5">
    <source>
        <dbReference type="ARBA" id="ARBA00012759"/>
    </source>
</evidence>
<keyword evidence="13" id="KW-0809">Transit peptide</keyword>
<feature type="transmembrane region" description="Helical" evidence="23">
    <location>
        <begin position="297"/>
        <end position="323"/>
    </location>
</feature>
<dbReference type="InterPro" id="IPR001841">
    <property type="entry name" value="Znf_RING"/>
</dbReference>
<evidence type="ECO:0000256" key="10">
    <source>
        <dbReference type="ARBA" id="ARBA00022786"/>
    </source>
</evidence>
<feature type="transmembrane region" description="Helical" evidence="23">
    <location>
        <begin position="521"/>
        <end position="543"/>
    </location>
</feature>
<evidence type="ECO:0000256" key="18">
    <source>
        <dbReference type="ARBA" id="ARBA00023274"/>
    </source>
</evidence>
<feature type="transmembrane region" description="Helical" evidence="23">
    <location>
        <begin position="564"/>
        <end position="582"/>
    </location>
</feature>
<keyword evidence="14" id="KW-0689">Ribosomal protein</keyword>
<feature type="transmembrane region" description="Helical" evidence="23">
    <location>
        <begin position="663"/>
        <end position="680"/>
    </location>
</feature>
<evidence type="ECO:0000313" key="26">
    <source>
        <dbReference type="EnsemblMetazoa" id="OVOC811.1"/>
    </source>
</evidence>
<dbReference type="Gene3D" id="3.90.70.40">
    <property type="match status" value="1"/>
</dbReference>
<dbReference type="PANTHER" id="PTHR13291">
    <property type="entry name" value="JOSEPHIN 1, 2"/>
    <property type="match status" value="1"/>
</dbReference>
<comment type="similarity">
    <text evidence="4">Belongs to the bacterial ribosomal protein bL19 family.</text>
</comment>
<dbReference type="InterPro" id="IPR038657">
    <property type="entry name" value="Ribosomal_bL19_sf"/>
</dbReference>
<evidence type="ECO:0000256" key="1">
    <source>
        <dbReference type="ARBA" id="ARBA00000707"/>
    </source>
</evidence>
<reference evidence="26" key="2">
    <citation type="submission" date="2022-06" db="UniProtKB">
        <authorList>
            <consortium name="EnsemblMetazoa"/>
        </authorList>
    </citation>
    <scope>IDENTIFICATION</scope>
</reference>